<keyword evidence="1" id="KW-1133">Transmembrane helix</keyword>
<accession>A0A1S2LFC9</accession>
<reference evidence="2 3" key="1">
    <citation type="submission" date="2016-10" db="EMBL/GenBank/DDBJ databases">
        <title>Draft genome sequences of four alkaliphilic bacteria belonging to the Anaerobacillus genus.</title>
        <authorList>
            <person name="Bassil N.M."/>
            <person name="Lloyd J.R."/>
        </authorList>
    </citation>
    <scope>NUCLEOTIDE SEQUENCE [LARGE SCALE GENOMIC DNA]</scope>
    <source>
        <strain evidence="2 3">DSM 15340</strain>
    </source>
</reference>
<dbReference type="Proteomes" id="UP000180098">
    <property type="component" value="Unassembled WGS sequence"/>
</dbReference>
<name>A0A1S2LFC9_9BACI</name>
<dbReference type="AlphaFoldDB" id="A0A1S2LFC9"/>
<keyword evidence="3" id="KW-1185">Reference proteome</keyword>
<comment type="caution">
    <text evidence="2">The sequence shown here is derived from an EMBL/GenBank/DDBJ whole genome shotgun (WGS) entry which is preliminary data.</text>
</comment>
<gene>
    <name evidence="2" type="ORF">BKP35_13995</name>
</gene>
<evidence type="ECO:0000313" key="2">
    <source>
        <dbReference type="EMBL" id="OIJ10215.1"/>
    </source>
</evidence>
<keyword evidence="1" id="KW-0472">Membrane</keyword>
<dbReference type="RefSeq" id="WP_071313979.1">
    <property type="nucleotide sequence ID" value="NZ_MLQQ01000040.1"/>
</dbReference>
<dbReference type="EMBL" id="MLQQ01000040">
    <property type="protein sequence ID" value="OIJ10215.1"/>
    <property type="molecule type" value="Genomic_DNA"/>
</dbReference>
<evidence type="ECO:0000256" key="1">
    <source>
        <dbReference type="SAM" id="Phobius"/>
    </source>
</evidence>
<proteinExistence type="predicted"/>
<organism evidence="2 3">
    <name type="scientific">Anaerobacillus arseniciselenatis</name>
    <dbReference type="NCBI Taxonomy" id="85682"/>
    <lineage>
        <taxon>Bacteria</taxon>
        <taxon>Bacillati</taxon>
        <taxon>Bacillota</taxon>
        <taxon>Bacilli</taxon>
        <taxon>Bacillales</taxon>
        <taxon>Bacillaceae</taxon>
        <taxon>Anaerobacillus</taxon>
    </lineage>
</organism>
<feature type="transmembrane region" description="Helical" evidence="1">
    <location>
        <begin position="31"/>
        <end position="50"/>
    </location>
</feature>
<protein>
    <submittedName>
        <fullName evidence="2">Uncharacterized protein</fullName>
    </submittedName>
</protein>
<feature type="transmembrane region" description="Helical" evidence="1">
    <location>
        <begin position="7"/>
        <end position="25"/>
    </location>
</feature>
<sequence length="67" mass="7976">MLNLKSITLVVTVLLQIVAIIYFFIDFVTAVYLFAFHILGWIIVFVLLIMERIKEKREEDDDDYSNY</sequence>
<evidence type="ECO:0000313" key="3">
    <source>
        <dbReference type="Proteomes" id="UP000180098"/>
    </source>
</evidence>
<keyword evidence="1" id="KW-0812">Transmembrane</keyword>